<feature type="transmembrane region" description="Helical" evidence="1">
    <location>
        <begin position="58"/>
        <end position="80"/>
    </location>
</feature>
<feature type="transmembrane region" description="Helical" evidence="1">
    <location>
        <begin position="101"/>
        <end position="125"/>
    </location>
</feature>
<keyword evidence="1" id="KW-0812">Transmembrane</keyword>
<dbReference type="PANTHER" id="PTHR36435">
    <property type="entry name" value="SLR1288 PROTEIN"/>
    <property type="match status" value="1"/>
</dbReference>
<dbReference type="EMBL" id="DWWK01000158">
    <property type="protein sequence ID" value="HJC39391.1"/>
    <property type="molecule type" value="Genomic_DNA"/>
</dbReference>
<feature type="transmembrane region" description="Helical" evidence="1">
    <location>
        <begin position="145"/>
        <end position="164"/>
    </location>
</feature>
<protein>
    <submittedName>
        <fullName evidence="3">CPBP family intramembrane metalloprotease</fullName>
    </submittedName>
</protein>
<dbReference type="GO" id="GO:0080120">
    <property type="term" value="P:CAAX-box protein maturation"/>
    <property type="evidence" value="ECO:0007669"/>
    <property type="project" value="UniProtKB-ARBA"/>
</dbReference>
<feature type="transmembrane region" description="Helical" evidence="1">
    <location>
        <begin position="222"/>
        <end position="241"/>
    </location>
</feature>
<dbReference type="PANTHER" id="PTHR36435:SF1">
    <property type="entry name" value="CAAX AMINO TERMINAL PROTEASE FAMILY PROTEIN"/>
    <property type="match status" value="1"/>
</dbReference>
<feature type="transmembrane region" description="Helical" evidence="1">
    <location>
        <begin position="200"/>
        <end position="215"/>
    </location>
</feature>
<keyword evidence="1" id="KW-0472">Membrane</keyword>
<evidence type="ECO:0000313" key="4">
    <source>
        <dbReference type="Proteomes" id="UP000823894"/>
    </source>
</evidence>
<keyword evidence="3" id="KW-0482">Metalloprotease</keyword>
<dbReference type="AlphaFoldDB" id="A0A9D2SZ22"/>
<sequence length="280" mass="31367">MEKTKNILLAILVFALTIFVFDGTSILLSYVSVFFGVLLNGETGVSDTYQYVLAHQNFLSFLIYLTAFVLFALWYYFTVIEPRGMKKFMRSSVQGLSPAGFGWMLLLGFAVQHLTSLVFAVINMLSPAVIDSYTEMIDASSLTEYSFVWFLSTLILPPLTEEIIFRGIILGYLKKASIPFIAANLIQAVFFGIYHQNIAQGVYTALLGFLLGYLAERYGTLIAPMFLHFLYNLFGTVLVDLENAFVPPAGQTILVLQSIPLTVLAIVMIQLRIGERKKEK</sequence>
<evidence type="ECO:0000256" key="1">
    <source>
        <dbReference type="SAM" id="Phobius"/>
    </source>
</evidence>
<keyword evidence="3" id="KW-0645">Protease</keyword>
<feature type="transmembrane region" description="Helical" evidence="1">
    <location>
        <begin position="7"/>
        <end position="38"/>
    </location>
</feature>
<dbReference type="GO" id="GO:0004175">
    <property type="term" value="F:endopeptidase activity"/>
    <property type="evidence" value="ECO:0007669"/>
    <property type="project" value="UniProtKB-ARBA"/>
</dbReference>
<evidence type="ECO:0000259" key="2">
    <source>
        <dbReference type="Pfam" id="PF02517"/>
    </source>
</evidence>
<evidence type="ECO:0000313" key="3">
    <source>
        <dbReference type="EMBL" id="HJC39391.1"/>
    </source>
</evidence>
<keyword evidence="3" id="KW-0378">Hydrolase</keyword>
<feature type="domain" description="CAAX prenyl protease 2/Lysostaphin resistance protein A-like" evidence="2">
    <location>
        <begin position="146"/>
        <end position="234"/>
    </location>
</feature>
<dbReference type="Proteomes" id="UP000823894">
    <property type="component" value="Unassembled WGS sequence"/>
</dbReference>
<reference evidence="3" key="2">
    <citation type="submission" date="2021-04" db="EMBL/GenBank/DDBJ databases">
        <authorList>
            <person name="Gilroy R."/>
        </authorList>
    </citation>
    <scope>NUCLEOTIDE SEQUENCE</scope>
    <source>
        <strain evidence="3">ChiGjej1B1-1692</strain>
    </source>
</reference>
<feature type="transmembrane region" description="Helical" evidence="1">
    <location>
        <begin position="253"/>
        <end position="271"/>
    </location>
</feature>
<accession>A0A9D2SZ22</accession>
<proteinExistence type="predicted"/>
<dbReference type="InterPro" id="IPR003675">
    <property type="entry name" value="Rce1/LyrA-like_dom"/>
</dbReference>
<feature type="transmembrane region" description="Helical" evidence="1">
    <location>
        <begin position="176"/>
        <end position="194"/>
    </location>
</feature>
<reference evidence="3" key="1">
    <citation type="journal article" date="2021" name="PeerJ">
        <title>Extensive microbial diversity within the chicken gut microbiome revealed by metagenomics and culture.</title>
        <authorList>
            <person name="Gilroy R."/>
            <person name="Ravi A."/>
            <person name="Getino M."/>
            <person name="Pursley I."/>
            <person name="Horton D.L."/>
            <person name="Alikhan N.F."/>
            <person name="Baker D."/>
            <person name="Gharbi K."/>
            <person name="Hall N."/>
            <person name="Watson M."/>
            <person name="Adriaenssens E.M."/>
            <person name="Foster-Nyarko E."/>
            <person name="Jarju S."/>
            <person name="Secka A."/>
            <person name="Antonio M."/>
            <person name="Oren A."/>
            <person name="Chaudhuri R.R."/>
            <person name="La Ragione R."/>
            <person name="Hildebrand F."/>
            <person name="Pallen M.J."/>
        </authorList>
    </citation>
    <scope>NUCLEOTIDE SEQUENCE</scope>
    <source>
        <strain evidence="3">ChiGjej1B1-1692</strain>
    </source>
</reference>
<comment type="caution">
    <text evidence="3">The sequence shown here is derived from an EMBL/GenBank/DDBJ whole genome shotgun (WGS) entry which is preliminary data.</text>
</comment>
<dbReference type="GO" id="GO:0008237">
    <property type="term" value="F:metallopeptidase activity"/>
    <property type="evidence" value="ECO:0007669"/>
    <property type="project" value="UniProtKB-KW"/>
</dbReference>
<name>A0A9D2SZ22_9FIRM</name>
<dbReference type="InterPro" id="IPR052710">
    <property type="entry name" value="CAAX_protease"/>
</dbReference>
<gene>
    <name evidence="3" type="ORF">H9757_10080</name>
</gene>
<dbReference type="Pfam" id="PF02517">
    <property type="entry name" value="Rce1-like"/>
    <property type="match status" value="1"/>
</dbReference>
<organism evidence="3 4">
    <name type="scientific">Candidatus Mediterraneibacter faecigallinarum</name>
    <dbReference type="NCBI Taxonomy" id="2838669"/>
    <lineage>
        <taxon>Bacteria</taxon>
        <taxon>Bacillati</taxon>
        <taxon>Bacillota</taxon>
        <taxon>Clostridia</taxon>
        <taxon>Lachnospirales</taxon>
        <taxon>Lachnospiraceae</taxon>
        <taxon>Mediterraneibacter</taxon>
    </lineage>
</organism>
<keyword evidence="1" id="KW-1133">Transmembrane helix</keyword>